<dbReference type="SUPFAM" id="SSF57997">
    <property type="entry name" value="Tropomyosin"/>
    <property type="match status" value="1"/>
</dbReference>
<dbReference type="InterPro" id="IPR011013">
    <property type="entry name" value="Gal_mutarotase_sf_dom"/>
</dbReference>
<evidence type="ECO:0000256" key="2">
    <source>
        <dbReference type="ARBA" id="ARBA00022737"/>
    </source>
</evidence>
<dbReference type="Pfam" id="PF00754">
    <property type="entry name" value="F5_F8_type_C"/>
    <property type="match status" value="1"/>
</dbReference>
<dbReference type="InterPro" id="IPR048395">
    <property type="entry name" value="Glyco_hydro_31_C"/>
</dbReference>
<dbReference type="InterPro" id="IPR036439">
    <property type="entry name" value="Dockerin_dom_sf"/>
</dbReference>
<name>H3NQ62_9FIRM</name>
<feature type="region of interest" description="Disordered" evidence="3">
    <location>
        <begin position="1663"/>
        <end position="1694"/>
    </location>
</feature>
<dbReference type="SUPFAM" id="SSF69360">
    <property type="entry name" value="Cell wall binding repeat"/>
    <property type="match status" value="1"/>
</dbReference>
<dbReference type="PANTHER" id="PTHR22762">
    <property type="entry name" value="ALPHA-GLUCOSIDASE"/>
    <property type="match status" value="1"/>
</dbReference>
<organism evidence="6 7">
    <name type="scientific">Helcococcus kunzii ATCC 51366</name>
    <dbReference type="NCBI Taxonomy" id="883114"/>
    <lineage>
        <taxon>Bacteria</taxon>
        <taxon>Bacillati</taxon>
        <taxon>Bacillota</taxon>
        <taxon>Tissierellia</taxon>
        <taxon>Tissierellales</taxon>
        <taxon>Peptoniphilaceae</taxon>
        <taxon>Helcococcus</taxon>
    </lineage>
</organism>
<dbReference type="Gene3D" id="1.10.287.1490">
    <property type="match status" value="1"/>
</dbReference>
<dbReference type="Gene3D" id="2.10.270.10">
    <property type="entry name" value="Cholin Binding"/>
    <property type="match status" value="3"/>
</dbReference>
<dbReference type="InterPro" id="IPR033403">
    <property type="entry name" value="DUF5110"/>
</dbReference>
<gene>
    <name evidence="6" type="ORF">HMPREF9709_01473</name>
</gene>
<dbReference type="Pfam" id="PF19127">
    <property type="entry name" value="Choline_bind_3"/>
    <property type="match status" value="1"/>
</dbReference>
<dbReference type="Pfam" id="PF00041">
    <property type="entry name" value="fn3"/>
    <property type="match status" value="1"/>
</dbReference>
<dbReference type="SUPFAM" id="SSF49785">
    <property type="entry name" value="Galactose-binding domain-like"/>
    <property type="match status" value="1"/>
</dbReference>
<dbReference type="SUPFAM" id="SSF49265">
    <property type="entry name" value="Fibronectin type III"/>
    <property type="match status" value="1"/>
</dbReference>
<dbReference type="Pfam" id="PF17137">
    <property type="entry name" value="DUF5110"/>
    <property type="match status" value="1"/>
</dbReference>
<dbReference type="Gene3D" id="2.60.40.1760">
    <property type="entry name" value="glycosyl hydrolase (family 31)"/>
    <property type="match status" value="1"/>
</dbReference>
<dbReference type="CDD" id="cd00063">
    <property type="entry name" value="FN3"/>
    <property type="match status" value="1"/>
</dbReference>
<feature type="region of interest" description="Disordered" evidence="3">
    <location>
        <begin position="1617"/>
        <end position="1649"/>
    </location>
</feature>
<dbReference type="InterPro" id="IPR000322">
    <property type="entry name" value="Glyco_hydro_31_TIM"/>
</dbReference>
<keyword evidence="2" id="KW-0677">Repeat</keyword>
<dbReference type="SUPFAM" id="SSF51011">
    <property type="entry name" value="Glycosyl hydrolase domain"/>
    <property type="match status" value="1"/>
</dbReference>
<dbReference type="eggNOG" id="COG0497">
    <property type="taxonomic scope" value="Bacteria"/>
</dbReference>
<evidence type="ECO:0000259" key="4">
    <source>
        <dbReference type="PROSITE" id="PS50022"/>
    </source>
</evidence>
<dbReference type="Pfam" id="PF00404">
    <property type="entry name" value="Dockerin_1"/>
    <property type="match status" value="1"/>
</dbReference>
<feature type="domain" description="Fibronectin type-III" evidence="5">
    <location>
        <begin position="875"/>
        <end position="956"/>
    </location>
</feature>
<dbReference type="SUPFAM" id="SSF74650">
    <property type="entry name" value="Galactose mutarotase-like"/>
    <property type="match status" value="1"/>
</dbReference>
<dbReference type="InterPro" id="IPR002105">
    <property type="entry name" value="Dockerin_1_rpt"/>
</dbReference>
<dbReference type="InterPro" id="IPR000421">
    <property type="entry name" value="FA58C"/>
</dbReference>
<dbReference type="Proteomes" id="UP000004191">
    <property type="component" value="Unassembled WGS sequence"/>
</dbReference>
<dbReference type="SUPFAM" id="SSF49384">
    <property type="entry name" value="Carbohydrate-binding domain"/>
    <property type="match status" value="1"/>
</dbReference>
<dbReference type="EMBL" id="AGEI01000028">
    <property type="protein sequence ID" value="EHR32542.1"/>
    <property type="molecule type" value="Genomic_DNA"/>
</dbReference>
<dbReference type="Gene3D" id="1.10.1330.10">
    <property type="entry name" value="Dockerin domain"/>
    <property type="match status" value="1"/>
</dbReference>
<dbReference type="GO" id="GO:0000272">
    <property type="term" value="P:polysaccharide catabolic process"/>
    <property type="evidence" value="ECO:0007669"/>
    <property type="project" value="InterPro"/>
</dbReference>
<dbReference type="eggNOG" id="COG1501">
    <property type="taxonomic scope" value="Bacteria"/>
</dbReference>
<dbReference type="InterPro" id="IPR017853">
    <property type="entry name" value="GH"/>
</dbReference>
<dbReference type="PANTHER" id="PTHR22762:SF166">
    <property type="entry name" value="ALPHA-GLUCOSIDASE"/>
    <property type="match status" value="1"/>
</dbReference>
<dbReference type="SUPFAM" id="SSF51445">
    <property type="entry name" value="(Trans)glycosidases"/>
    <property type="match status" value="1"/>
</dbReference>
<dbReference type="Gene3D" id="2.60.40.10">
    <property type="entry name" value="Immunoglobulins"/>
    <property type="match status" value="1"/>
</dbReference>
<dbReference type="InterPro" id="IPR003961">
    <property type="entry name" value="FN3_dom"/>
</dbReference>
<evidence type="ECO:0000256" key="1">
    <source>
        <dbReference type="ARBA" id="ARBA00007806"/>
    </source>
</evidence>
<dbReference type="SMART" id="SM00060">
    <property type="entry name" value="FN3"/>
    <property type="match status" value="1"/>
</dbReference>
<dbReference type="Gene3D" id="2.60.40.1180">
    <property type="entry name" value="Golgi alpha-mannosidase II"/>
    <property type="match status" value="2"/>
</dbReference>
<evidence type="ECO:0000259" key="5">
    <source>
        <dbReference type="PROSITE" id="PS50853"/>
    </source>
</evidence>
<reference evidence="6 7" key="1">
    <citation type="submission" date="2012-01" db="EMBL/GenBank/DDBJ databases">
        <title>The Genome Sequence of Helcococcus kunzii ATCC 51366.</title>
        <authorList>
            <consortium name="The Broad Institute Genome Sequencing Platform"/>
            <person name="Earl A."/>
            <person name="Ward D."/>
            <person name="Feldgarden M."/>
            <person name="Gevers D."/>
            <person name="Huys G."/>
            <person name="Young S.K."/>
            <person name="Zeng Q."/>
            <person name="Gargeya S."/>
            <person name="Fitzgerald M."/>
            <person name="Haas B."/>
            <person name="Abouelleil A."/>
            <person name="Alvarado L."/>
            <person name="Arachchi H.M."/>
            <person name="Berlin A."/>
            <person name="Chapman S.B."/>
            <person name="Gearin G."/>
            <person name="Goldberg J."/>
            <person name="Griggs A."/>
            <person name="Gujja S."/>
            <person name="Hansen M."/>
            <person name="Heiman D."/>
            <person name="Howarth C."/>
            <person name="Larimer J."/>
            <person name="Lui A."/>
            <person name="MacDonald P.J.P."/>
            <person name="McCowen C."/>
            <person name="Montmayeur A."/>
            <person name="Murphy C."/>
            <person name="Neiman D."/>
            <person name="Pearson M."/>
            <person name="Priest M."/>
            <person name="Roberts A."/>
            <person name="Saif S."/>
            <person name="Shea T."/>
            <person name="Sisk P."/>
            <person name="Stolte C."/>
            <person name="Sykes S."/>
            <person name="Wortman J."/>
            <person name="Nusbaum C."/>
            <person name="Birren B."/>
        </authorList>
    </citation>
    <scope>NUCLEOTIDE SEQUENCE [LARGE SCALE GENOMIC DNA]</scope>
    <source>
        <strain evidence="6 7">ATCC 51366</strain>
    </source>
</reference>
<dbReference type="GO" id="GO:0030246">
    <property type="term" value="F:carbohydrate binding"/>
    <property type="evidence" value="ECO:0007669"/>
    <property type="project" value="InterPro"/>
</dbReference>
<evidence type="ECO:0000313" key="7">
    <source>
        <dbReference type="Proteomes" id="UP000004191"/>
    </source>
</evidence>
<feature type="domain" description="F5/8 type C" evidence="4">
    <location>
        <begin position="944"/>
        <end position="1073"/>
    </location>
</feature>
<dbReference type="STRING" id="883114.HMPREF9709_01473"/>
<dbReference type="OrthoDB" id="176168at2"/>
<dbReference type="InterPro" id="IPR036116">
    <property type="entry name" value="FN3_sf"/>
</dbReference>
<dbReference type="Pfam" id="PF13802">
    <property type="entry name" value="Gal_mutarotas_2"/>
    <property type="match status" value="1"/>
</dbReference>
<dbReference type="Gene3D" id="2.60.120.260">
    <property type="entry name" value="Galactose-binding domain-like"/>
    <property type="match status" value="2"/>
</dbReference>
<evidence type="ECO:0000256" key="3">
    <source>
        <dbReference type="SAM" id="MobiDB-lite"/>
    </source>
</evidence>
<evidence type="ECO:0008006" key="8">
    <source>
        <dbReference type="Google" id="ProtNLM"/>
    </source>
</evidence>
<proteinExistence type="inferred from homology"/>
<accession>H3NQ62</accession>
<protein>
    <recommendedName>
        <fullName evidence="8">F5/8 type C domain-containing protein</fullName>
    </recommendedName>
</protein>
<comment type="caution">
    <text evidence="6">The sequence shown here is derived from an EMBL/GenBank/DDBJ whole genome shotgun (WGS) entry which is preliminary data.</text>
</comment>
<dbReference type="CDD" id="cd14752">
    <property type="entry name" value="GH31_N"/>
    <property type="match status" value="1"/>
</dbReference>
<dbReference type="RefSeq" id="WP_005398988.1">
    <property type="nucleotide sequence ID" value="NZ_JH601088.1"/>
</dbReference>
<dbReference type="HOGENOM" id="CLU_001337_1_1_9"/>
<dbReference type="InterPro" id="IPR008979">
    <property type="entry name" value="Galactose-bd-like_sf"/>
</dbReference>
<dbReference type="Pfam" id="PF21365">
    <property type="entry name" value="Glyco_hydro_31_3rd"/>
    <property type="match status" value="1"/>
</dbReference>
<dbReference type="GO" id="GO:0004553">
    <property type="term" value="F:hydrolase activity, hydrolyzing O-glycosyl compounds"/>
    <property type="evidence" value="ECO:0007669"/>
    <property type="project" value="InterPro"/>
</dbReference>
<dbReference type="InterPro" id="IPR013783">
    <property type="entry name" value="Ig-like_fold"/>
</dbReference>
<dbReference type="PROSITE" id="PS50022">
    <property type="entry name" value="FA58C_3"/>
    <property type="match status" value="1"/>
</dbReference>
<sequence length="1864" mass="212519">MRKYQYFRRIFSLLLSAIMLLNMIGFKNTYAQEMDTAYKGYNQLGTVESFEQDEYSTVLNISTGEKVRVQFYKDNLVRVYMDPTGEFVEDPVPNNEEHKTTPILHDFDHYKSEGLAVKATVKEENGKLKIASKDLVLEVDKATSKMKLLNGDKVVFEESKPLNHKDGSTIQTLANDKNEYFYGGGVQNGRFSHRGKVIKIVNENRWTDGGVSSPAPFYWSTNGYGVVRNTFKPGQYDFGSSDANVVKTIHNEDRIDAFYFVGKGPKGVLDEYTNLSGKPAFLPEFAFYPAHLNAYNRDQWVEVAEGSRGAKLFEDGKWYRDYQPGQYSGDDGHKETLNNDDQFSARAVIDRYIKNDVPLGWFLPNDGYGAGYGQTDSLDGDIENLKQFTEYANSKGIETGLWTQEALHPKDPENPKKGERDIEKEISVAGVRALKTDVAWVGYGYDFGLDGIADVYEYQKKATNTRPSIVTLDGWVGTQRYGSIWTGDQSGGNWEYIRFHLPTYIGTGLSGIPNVGSDMDGIWRGSPLIMTRDTQWKTFTPIQLYMDGWGTYQKNPWEHGEPYVSINRMYLKMKSQFMPYTYTLAKEATDTGMPMIRAMFLEFPNEFTHGTGTQYQYMFGKNLLVAPVYQDTQMNEETYDDVRDGIYLPENETWIDYFTGKQYEGGQILNGFDAPFWKLPVFVKNGSILPMYKPNNNPNQIDRSHRIFDIYADGHSEFEVFEDDGKTFNYENGESATTLITADQKDKNLEVNINKTKGNYKGMVSDRSTELLINVSEKPETVKALANDTTINLKEVKTLEEYENSANVYFYDENVDLNQFSTEGSSFEDVEIKKNPVLKVKLAKVNVNETELKINLTGFVNGDKVEVTDEVLPSVPTNLRASEVTHDSIKLAWDEAENAQTYEIEFEGNVYTNIKGIEKAFESLKNGTEYTFNIRSRNTKGVSDWSEELKVTTELDPYRNAIKATNVTIDKEDQPGTPVKNMFDLDPTTAWHTKWGISQVPITVTADLGGIYSLDHLEYIPREDAGNGTITKYKISTSLDGRHWDEGKDLTWERTGNPKNHDFGDLKARYVRILIKEAVGGFGSGSEFYILKDNGSKMEILGDTNNDRTVDASDLTFFENYSGLKPVDSDWNGYVEKFDYNKNGLIDAYDINLVQTLAEDRQYTNEKKVAGDIVLSADKTEVKSGEKLTLTLKGKGLKDVNALSAEIPLNKDNFKLLSISKAELTKDMDSYSKERTHTDGKTDIYMMLGNGNISPINTDGELATIELQALKDTVVDFNMTNAQLVDKNLFYKEAIGEEEKEPTPEVEVTRVPIDEIVVSGDESAYESKNGAPLSNVNDGDRTSLAELKWNWEANWDENGKLPENVKLPQTITLTPQGERELLNKVIVAKRPNGNGSLKNITVNVYNGKELVFTKDHQFKVDDAIAEILTNDIAYTKVEVIVKDTYDKVTTNYMMSIGEIELYEIPMNDEKLKEEVEKLKQDLAEKEKELAEKQKELDSKETELTESKDKISELEKSLEAANQEIAKLKEEINSLKEKVKALEDEKAALEKEIADTKAELDKAKKELENILEDPESEVAKARAVVAELTKQFEELTAQKAQVEQELKEKTEKVKSLEAKVSELEQEVKDKEQIEKDKKEAEDKVVEKEKEISDLQKEEARLKEELESMKKAKEEAEKRAEELEKELADKEKPEERHGWEQVGSKWTYYDHGKQAKSEWKWINKTWKFFNSKGESMAQTYHENNKIWLSLEGPETRYQKGWWTNPENGAKYYFRLSSGSMVQGKQFIDGSWRYFRNSGTLATGWQKLPLGWMYFREGTGTQAYGWQYIDGVWRYLRPSTGTRVSGKQWIDGRWYNFTWDGRLIGKR</sequence>
<dbReference type="InterPro" id="IPR013780">
    <property type="entry name" value="Glyco_hydro_b"/>
</dbReference>
<dbReference type="Pfam" id="PF01055">
    <property type="entry name" value="Glyco_hydro_31_2nd"/>
    <property type="match status" value="1"/>
</dbReference>
<dbReference type="PATRIC" id="fig|883114.3.peg.1469"/>
<dbReference type="eggNOG" id="COG5263">
    <property type="taxonomic scope" value="Bacteria"/>
</dbReference>
<evidence type="ECO:0000313" key="6">
    <source>
        <dbReference type="EMBL" id="EHR32542.1"/>
    </source>
</evidence>
<dbReference type="Gene3D" id="2.60.40.680">
    <property type="match status" value="1"/>
</dbReference>
<dbReference type="SUPFAM" id="SSF63446">
    <property type="entry name" value="Type I dockerin domain"/>
    <property type="match status" value="1"/>
</dbReference>
<dbReference type="GeneID" id="96999424"/>
<dbReference type="Gene3D" id="3.20.20.80">
    <property type="entry name" value="Glycosidases"/>
    <property type="match status" value="1"/>
</dbReference>
<dbReference type="InterPro" id="IPR018337">
    <property type="entry name" value="Cell_wall/Cho-bd_repeat"/>
</dbReference>
<dbReference type="InterPro" id="IPR025887">
    <property type="entry name" value="Glyco_hydro_31_N_dom"/>
</dbReference>
<dbReference type="InterPro" id="IPR018247">
    <property type="entry name" value="EF_Hand_1_Ca_BS"/>
</dbReference>
<dbReference type="PROSITE" id="PS00018">
    <property type="entry name" value="EF_HAND_1"/>
    <property type="match status" value="1"/>
</dbReference>
<dbReference type="InterPro" id="IPR008965">
    <property type="entry name" value="CBM2/CBM3_carb-bd_dom_sf"/>
</dbReference>
<keyword evidence="7" id="KW-1185">Reference proteome</keyword>
<dbReference type="PROSITE" id="PS50853">
    <property type="entry name" value="FN3"/>
    <property type="match status" value="1"/>
</dbReference>
<comment type="similarity">
    <text evidence="1">Belongs to the glycosyl hydrolase 31 family.</text>
</comment>